<dbReference type="GO" id="GO:0046983">
    <property type="term" value="F:protein dimerization activity"/>
    <property type="evidence" value="ECO:0007669"/>
    <property type="project" value="InterPro"/>
</dbReference>
<keyword evidence="1" id="KW-0808">Transferase</keyword>
<dbReference type="SMART" id="SM00387">
    <property type="entry name" value="HATPase_c"/>
    <property type="match status" value="1"/>
</dbReference>
<dbReference type="Pfam" id="PF07730">
    <property type="entry name" value="HisKA_3"/>
    <property type="match status" value="1"/>
</dbReference>
<dbReference type="GO" id="GO:0016020">
    <property type="term" value="C:membrane"/>
    <property type="evidence" value="ECO:0007669"/>
    <property type="project" value="InterPro"/>
</dbReference>
<keyword evidence="3" id="KW-0902">Two-component regulatory system</keyword>
<keyword evidence="5" id="KW-1133">Transmembrane helix</keyword>
<name>A0A4S4FGH6_9MICO</name>
<dbReference type="PANTHER" id="PTHR24421">
    <property type="entry name" value="NITRATE/NITRITE SENSOR PROTEIN NARX-RELATED"/>
    <property type="match status" value="1"/>
</dbReference>
<comment type="caution">
    <text evidence="7">The sequence shown here is derived from an EMBL/GenBank/DDBJ whole genome shotgun (WGS) entry which is preliminary data.</text>
</comment>
<dbReference type="EMBL" id="SSSN01000015">
    <property type="protein sequence ID" value="THG29088.1"/>
    <property type="molecule type" value="Genomic_DNA"/>
</dbReference>
<evidence type="ECO:0000256" key="3">
    <source>
        <dbReference type="ARBA" id="ARBA00023012"/>
    </source>
</evidence>
<keyword evidence="4" id="KW-0175">Coiled coil</keyword>
<dbReference type="Proteomes" id="UP000307380">
    <property type="component" value="Unassembled WGS sequence"/>
</dbReference>
<protein>
    <submittedName>
        <fullName evidence="7">Sensor histidine kinase</fullName>
    </submittedName>
</protein>
<dbReference type="RefSeq" id="WP_136425477.1">
    <property type="nucleotide sequence ID" value="NZ_SSSN01000015.1"/>
</dbReference>
<proteinExistence type="predicted"/>
<dbReference type="SUPFAM" id="SSF55874">
    <property type="entry name" value="ATPase domain of HSP90 chaperone/DNA topoisomerase II/histidine kinase"/>
    <property type="match status" value="1"/>
</dbReference>
<dbReference type="PIRSF" id="PIRSF037434">
    <property type="entry name" value="STHK_ChrS"/>
    <property type="match status" value="1"/>
</dbReference>
<dbReference type="InterPro" id="IPR017205">
    <property type="entry name" value="Sig_transdc_His_kinase_ChrS"/>
</dbReference>
<feature type="transmembrane region" description="Helical" evidence="5">
    <location>
        <begin position="105"/>
        <end position="123"/>
    </location>
</feature>
<keyword evidence="2 7" id="KW-0418">Kinase</keyword>
<evidence type="ECO:0000259" key="6">
    <source>
        <dbReference type="SMART" id="SM00387"/>
    </source>
</evidence>
<feature type="domain" description="Histidine kinase/HSP90-like ATPase" evidence="6">
    <location>
        <begin position="289"/>
        <end position="381"/>
    </location>
</feature>
<evidence type="ECO:0000256" key="1">
    <source>
        <dbReference type="ARBA" id="ARBA00022679"/>
    </source>
</evidence>
<dbReference type="CDD" id="cd16917">
    <property type="entry name" value="HATPase_UhpB-NarQ-NarX-like"/>
    <property type="match status" value="1"/>
</dbReference>
<organism evidence="7 8">
    <name type="scientific">Orlajensenia flava</name>
    <dbReference type="NCBI Taxonomy" id="2565934"/>
    <lineage>
        <taxon>Bacteria</taxon>
        <taxon>Bacillati</taxon>
        <taxon>Actinomycetota</taxon>
        <taxon>Actinomycetes</taxon>
        <taxon>Micrococcales</taxon>
        <taxon>Microbacteriaceae</taxon>
        <taxon>Orlajensenia</taxon>
    </lineage>
</organism>
<keyword evidence="5" id="KW-0812">Transmembrane</keyword>
<dbReference type="OrthoDB" id="144293at2"/>
<reference evidence="7 8" key="1">
    <citation type="submission" date="2019-04" db="EMBL/GenBank/DDBJ databases">
        <authorList>
            <person name="Jiang L."/>
        </authorList>
    </citation>
    <scope>NUCLEOTIDE SEQUENCE [LARGE SCALE GENOMIC DNA]</scope>
    <source>
        <strain evidence="7 8">YIM 131861</strain>
    </source>
</reference>
<dbReference type="GO" id="GO:0000155">
    <property type="term" value="F:phosphorelay sensor kinase activity"/>
    <property type="evidence" value="ECO:0007669"/>
    <property type="project" value="InterPro"/>
</dbReference>
<dbReference type="PANTHER" id="PTHR24421:SF58">
    <property type="entry name" value="SIGNAL TRANSDUCTION HISTIDINE-PROTEIN KINASE_PHOSPHATASE UHPB"/>
    <property type="match status" value="1"/>
</dbReference>
<dbReference type="InterPro" id="IPR011712">
    <property type="entry name" value="Sig_transdc_His_kin_sub3_dim/P"/>
</dbReference>
<gene>
    <name evidence="7" type="ORF">E6C70_15845</name>
</gene>
<keyword evidence="5" id="KW-0472">Membrane</keyword>
<feature type="transmembrane region" description="Helical" evidence="5">
    <location>
        <begin position="62"/>
        <end position="85"/>
    </location>
</feature>
<dbReference type="InterPro" id="IPR036890">
    <property type="entry name" value="HATPase_C_sf"/>
</dbReference>
<evidence type="ECO:0000313" key="8">
    <source>
        <dbReference type="Proteomes" id="UP000307380"/>
    </source>
</evidence>
<evidence type="ECO:0000256" key="5">
    <source>
        <dbReference type="SAM" id="Phobius"/>
    </source>
</evidence>
<feature type="coiled-coil region" evidence="4">
    <location>
        <begin position="153"/>
        <end position="180"/>
    </location>
</feature>
<feature type="transmembrane region" description="Helical" evidence="5">
    <location>
        <begin position="130"/>
        <end position="150"/>
    </location>
</feature>
<dbReference type="InterPro" id="IPR050482">
    <property type="entry name" value="Sensor_HK_TwoCompSys"/>
</dbReference>
<dbReference type="InterPro" id="IPR003594">
    <property type="entry name" value="HATPase_dom"/>
</dbReference>
<sequence length="385" mass="40708">MSRTIWWDVAAFTAATVTVILASIGTPFDAASWGVLACAVAFLAAHFGYARRHIEEQSARSTLIIALLYAAVIAVGCAFNPSFAILQAFVYPAIWFAAVDTRTAIIGNVAVAVAVVIGSVVFYPPPQGLVIGLGVALLSFGFSLALGLWITRIAEFGNERARLLAELQATQGELAALHRDAGVSSERERLAREIHDTIAQSLTGLVMLAERAERELAVDDAGRAVETVTIIESMAREALTEARSLVAAMAPVRVDSTLTDALTRLGERFERETGVRVTTAVSVTPLDRELEVVLLRCTQEALANVRKHARASAASVVISQLDAVTTLTVTDNGVGYVDGGSQTGFGISGMRERVAIVGGDVELTGSDPGGTVLTVSIPSRERMAT</sequence>
<dbReference type="Gene3D" id="3.30.565.10">
    <property type="entry name" value="Histidine kinase-like ATPase, C-terminal domain"/>
    <property type="match status" value="1"/>
</dbReference>
<dbReference type="Pfam" id="PF02518">
    <property type="entry name" value="HATPase_c"/>
    <property type="match status" value="1"/>
</dbReference>
<dbReference type="Gene3D" id="1.20.5.1930">
    <property type="match status" value="1"/>
</dbReference>
<feature type="transmembrane region" description="Helical" evidence="5">
    <location>
        <begin position="30"/>
        <end position="50"/>
    </location>
</feature>
<evidence type="ECO:0000313" key="7">
    <source>
        <dbReference type="EMBL" id="THG29088.1"/>
    </source>
</evidence>
<evidence type="ECO:0000256" key="4">
    <source>
        <dbReference type="SAM" id="Coils"/>
    </source>
</evidence>
<keyword evidence="8" id="KW-1185">Reference proteome</keyword>
<dbReference type="AlphaFoldDB" id="A0A4S4FGH6"/>
<accession>A0A4S4FGH6</accession>
<evidence type="ECO:0000256" key="2">
    <source>
        <dbReference type="ARBA" id="ARBA00022777"/>
    </source>
</evidence>
<feature type="transmembrane region" description="Helical" evidence="5">
    <location>
        <begin position="5"/>
        <end position="24"/>
    </location>
</feature>